<protein>
    <submittedName>
        <fullName evidence="1">DUF2804 domain-containing protein</fullName>
    </submittedName>
</protein>
<organism evidence="1 2">
    <name type="scientific">Anaerotruncus massiliensis</name>
    <name type="common">ex Liu et al. 2021</name>
    <dbReference type="NCBI Taxonomy" id="2321404"/>
    <lineage>
        <taxon>Bacteria</taxon>
        <taxon>Bacillati</taxon>
        <taxon>Bacillota</taxon>
        <taxon>Clostridia</taxon>
        <taxon>Eubacteriales</taxon>
        <taxon>Oscillospiraceae</taxon>
        <taxon>Anaerotruncus</taxon>
    </lineage>
</organism>
<dbReference type="InterPro" id="IPR021243">
    <property type="entry name" value="DUF2804"/>
</dbReference>
<evidence type="ECO:0000313" key="1">
    <source>
        <dbReference type="EMBL" id="RLL07653.1"/>
    </source>
</evidence>
<dbReference type="Pfam" id="PF10974">
    <property type="entry name" value="DUF2804"/>
    <property type="match status" value="1"/>
</dbReference>
<sequence>MQHEITKPHPLLDGDGNLIEAGWCRAPILAYNREAIRFPREEIREWDYYFAGNDRYGLGFSTASVGSLHRLSVNFMDFQNNIQANDTAFCTPEESVLRSPPTSDGPLHFSWNGAESRYLRNGGETRLKVVFPNLLDGETLDADLRLEMPGGDTTVVAIPFGDAPGMFYYNHKVNCIRVSGGFTLGGLHYDFDGRDAYSVMDWGRGVWPRRNQWYWGSASGRIGGRPFGFNIGYGFGDTSAATENMVVYDGVMHKLEEVSFLIPDGEASFMKPWKFTSSDSRFEMDFTPVLDRHSNPPPGARYGSDQHQVFGYFTGRAVLDDGTALPVERLFGFAEKVVNRW</sequence>
<proteinExistence type="predicted"/>
<dbReference type="RefSeq" id="WP_121587624.1">
    <property type="nucleotide sequence ID" value="NZ_RCHT01000045.1"/>
</dbReference>
<dbReference type="Proteomes" id="UP000276301">
    <property type="component" value="Unassembled WGS sequence"/>
</dbReference>
<dbReference type="AlphaFoldDB" id="A0A498CVT3"/>
<dbReference type="PANTHER" id="PTHR35868:SF3">
    <property type="entry name" value="DUF2804 DOMAIN-CONTAINING PROTEIN"/>
    <property type="match status" value="1"/>
</dbReference>
<dbReference type="PANTHER" id="PTHR35868">
    <property type="entry name" value="DUF2804 DOMAIN-CONTAINING PROTEIN-RELATED"/>
    <property type="match status" value="1"/>
</dbReference>
<evidence type="ECO:0000313" key="2">
    <source>
        <dbReference type="Proteomes" id="UP000276301"/>
    </source>
</evidence>
<name>A0A498CVT3_9FIRM</name>
<keyword evidence="2" id="KW-1185">Reference proteome</keyword>
<dbReference type="EMBL" id="RCHT01000045">
    <property type="protein sequence ID" value="RLL07653.1"/>
    <property type="molecule type" value="Genomic_DNA"/>
</dbReference>
<accession>A0A498CVT3</accession>
<gene>
    <name evidence="1" type="ORF">D4A47_13105</name>
</gene>
<comment type="caution">
    <text evidence="1">The sequence shown here is derived from an EMBL/GenBank/DDBJ whole genome shotgun (WGS) entry which is preliminary data.</text>
</comment>
<reference evidence="1 2" key="1">
    <citation type="submission" date="2018-10" db="EMBL/GenBank/DDBJ databases">
        <title>Anaerotruncus faecis sp. nov., isolated from human feces.</title>
        <authorList>
            <person name="Wang Y.-J."/>
        </authorList>
    </citation>
    <scope>NUCLEOTIDE SEQUENCE [LARGE SCALE GENOMIC DNA]</scope>
    <source>
        <strain evidence="1 2">22A2-44</strain>
    </source>
</reference>